<dbReference type="GO" id="GO:0000976">
    <property type="term" value="F:transcription cis-regulatory region binding"/>
    <property type="evidence" value="ECO:0007669"/>
    <property type="project" value="TreeGrafter"/>
</dbReference>
<dbReference type="PANTHER" id="PTHR32096">
    <property type="entry name" value="WRKY TRANSCRIPTION FACTOR 30-RELATED-RELATED"/>
    <property type="match status" value="1"/>
</dbReference>
<comment type="caution">
    <text evidence="7">The sequence shown here is derived from an EMBL/GenBank/DDBJ whole genome shotgun (WGS) entry which is preliminary data.</text>
</comment>
<accession>A0AAV9LRS5</accession>
<dbReference type="Pfam" id="PF03106">
    <property type="entry name" value="WRKY"/>
    <property type="match status" value="1"/>
</dbReference>
<keyword evidence="5" id="KW-0539">Nucleus</keyword>
<dbReference type="GO" id="GO:0005634">
    <property type="term" value="C:nucleus"/>
    <property type="evidence" value="ECO:0007669"/>
    <property type="project" value="UniProtKB-SubCell"/>
</dbReference>
<dbReference type="InterPro" id="IPR003657">
    <property type="entry name" value="WRKY_dom"/>
</dbReference>
<comment type="subcellular location">
    <subcellularLocation>
        <location evidence="1">Nucleus</location>
    </subcellularLocation>
</comment>
<feature type="domain" description="WRKY" evidence="6">
    <location>
        <begin position="165"/>
        <end position="231"/>
    </location>
</feature>
<dbReference type="PROSITE" id="PS50811">
    <property type="entry name" value="WRKY"/>
    <property type="match status" value="1"/>
</dbReference>
<protein>
    <recommendedName>
        <fullName evidence="6">WRKY domain-containing protein</fullName>
    </recommendedName>
</protein>
<dbReference type="PANTHER" id="PTHR32096:SF80">
    <property type="entry name" value="WRKY TRANSCRIPTION FACTOR 27-RELATED"/>
    <property type="match status" value="1"/>
</dbReference>
<keyword evidence="3" id="KW-0238">DNA-binding</keyword>
<evidence type="ECO:0000259" key="6">
    <source>
        <dbReference type="PROSITE" id="PS50811"/>
    </source>
</evidence>
<dbReference type="InterPro" id="IPR036576">
    <property type="entry name" value="WRKY_dom_sf"/>
</dbReference>
<evidence type="ECO:0000256" key="5">
    <source>
        <dbReference type="ARBA" id="ARBA00023242"/>
    </source>
</evidence>
<evidence type="ECO:0000313" key="8">
    <source>
        <dbReference type="Proteomes" id="UP001311915"/>
    </source>
</evidence>
<proteinExistence type="predicted"/>
<dbReference type="InterPro" id="IPR044810">
    <property type="entry name" value="WRKY_plant"/>
</dbReference>
<dbReference type="GO" id="GO:0003700">
    <property type="term" value="F:DNA-binding transcription factor activity"/>
    <property type="evidence" value="ECO:0007669"/>
    <property type="project" value="InterPro"/>
</dbReference>
<name>A0AAV9LRS5_9SOLN</name>
<keyword evidence="2" id="KW-0805">Transcription regulation</keyword>
<dbReference type="EMBL" id="JAWPEI010000005">
    <property type="protein sequence ID" value="KAK4727500.1"/>
    <property type="molecule type" value="Genomic_DNA"/>
</dbReference>
<dbReference type="SUPFAM" id="SSF118290">
    <property type="entry name" value="WRKY DNA-binding domain"/>
    <property type="match status" value="1"/>
</dbReference>
<dbReference type="AlphaFoldDB" id="A0AAV9LRS5"/>
<dbReference type="SMART" id="SM00774">
    <property type="entry name" value="WRKY"/>
    <property type="match status" value="1"/>
</dbReference>
<keyword evidence="4" id="KW-0804">Transcription</keyword>
<organism evidence="7 8">
    <name type="scientific">Solanum pinnatisectum</name>
    <name type="common">tansyleaf nightshade</name>
    <dbReference type="NCBI Taxonomy" id="50273"/>
    <lineage>
        <taxon>Eukaryota</taxon>
        <taxon>Viridiplantae</taxon>
        <taxon>Streptophyta</taxon>
        <taxon>Embryophyta</taxon>
        <taxon>Tracheophyta</taxon>
        <taxon>Spermatophyta</taxon>
        <taxon>Magnoliopsida</taxon>
        <taxon>eudicotyledons</taxon>
        <taxon>Gunneridae</taxon>
        <taxon>Pentapetalae</taxon>
        <taxon>asterids</taxon>
        <taxon>lamiids</taxon>
        <taxon>Solanales</taxon>
        <taxon>Solanaceae</taxon>
        <taxon>Solanoideae</taxon>
        <taxon>Solaneae</taxon>
        <taxon>Solanum</taxon>
    </lineage>
</organism>
<dbReference type="Proteomes" id="UP001311915">
    <property type="component" value="Unassembled WGS sequence"/>
</dbReference>
<gene>
    <name evidence="7" type="ORF">R3W88_032417</name>
</gene>
<sequence>MGEDDWDKSGVVKSCNFNRPNNVVAPNLGMETSPNDVSNYFNLRLASEMTNFNGLSKVFSLEFPIAHQEKPNDQVKIMNQNGNQELYLHPIEPAQFIQHNSFLPSPTTIVCMPPITTTPRELIDQQKHLDIRSNIYPNFTFSMRNPLIQTTTRKNQSKMIIYELLQEELANDIWRWHKSGQKHIKGSPFLRNYYKCSTSKLCEAKKTIEKSPKGENLFLVTYSGEHNHDLPMNRRNLVGCNTSSNFKLPKGINIVPKASMLNASSSSSKCAKQSRAVTSPIIPTMPTLEIGSKNKMVDAAEKNRCDGKEEVNMNEDNMMGFEELQGVTAST</sequence>
<evidence type="ECO:0000313" key="7">
    <source>
        <dbReference type="EMBL" id="KAK4727500.1"/>
    </source>
</evidence>
<evidence type="ECO:0000256" key="3">
    <source>
        <dbReference type="ARBA" id="ARBA00023125"/>
    </source>
</evidence>
<keyword evidence="8" id="KW-1185">Reference proteome</keyword>
<evidence type="ECO:0000256" key="1">
    <source>
        <dbReference type="ARBA" id="ARBA00004123"/>
    </source>
</evidence>
<reference evidence="7 8" key="1">
    <citation type="submission" date="2023-10" db="EMBL/GenBank/DDBJ databases">
        <title>Genome-Wide Identification Analysis in wild type Solanum Pinnatisectum Reveals Some Genes Defensing Phytophthora Infestans.</title>
        <authorList>
            <person name="Sun C."/>
        </authorList>
    </citation>
    <scope>NUCLEOTIDE SEQUENCE [LARGE SCALE GENOMIC DNA]</scope>
    <source>
        <strain evidence="7">LQN</strain>
        <tissue evidence="7">Leaf</tissue>
    </source>
</reference>
<evidence type="ECO:0000256" key="2">
    <source>
        <dbReference type="ARBA" id="ARBA00023015"/>
    </source>
</evidence>
<dbReference type="Gene3D" id="2.20.25.80">
    <property type="entry name" value="WRKY domain"/>
    <property type="match status" value="1"/>
</dbReference>
<evidence type="ECO:0000256" key="4">
    <source>
        <dbReference type="ARBA" id="ARBA00023163"/>
    </source>
</evidence>